<comment type="pathway">
    <text evidence="1">Cofactor biosynthesis; thiamine diphosphate biosynthesis.</text>
</comment>
<gene>
    <name evidence="7" type="ORF">GCM10010124_03130</name>
</gene>
<accession>A0A8J3FFR4</accession>
<dbReference type="EMBL" id="BMQC01000001">
    <property type="protein sequence ID" value="GGK13931.1"/>
    <property type="molecule type" value="Genomic_DNA"/>
</dbReference>
<dbReference type="InterPro" id="IPR012727">
    <property type="entry name" value="Gly_oxidase_ThiO"/>
</dbReference>
<name>A0A8J3FFR4_9ACTN</name>
<evidence type="ECO:0000313" key="7">
    <source>
        <dbReference type="EMBL" id="GGK13931.1"/>
    </source>
</evidence>
<dbReference type="PANTHER" id="PTHR13847">
    <property type="entry name" value="SARCOSINE DEHYDROGENASE-RELATED"/>
    <property type="match status" value="1"/>
</dbReference>
<dbReference type="UniPathway" id="UPA00060"/>
<dbReference type="Proteomes" id="UP000662200">
    <property type="component" value="Unassembled WGS sequence"/>
</dbReference>
<reference evidence="7" key="2">
    <citation type="submission" date="2020-09" db="EMBL/GenBank/DDBJ databases">
        <authorList>
            <person name="Sun Q."/>
            <person name="Ohkuma M."/>
        </authorList>
    </citation>
    <scope>NUCLEOTIDE SEQUENCE</scope>
    <source>
        <strain evidence="7">JCM 3091</strain>
    </source>
</reference>
<evidence type="ECO:0000256" key="2">
    <source>
        <dbReference type="ARBA" id="ARBA00022977"/>
    </source>
</evidence>
<dbReference type="SUPFAM" id="SSF54373">
    <property type="entry name" value="FAD-linked reductases, C-terminal domain"/>
    <property type="match status" value="1"/>
</dbReference>
<proteinExistence type="predicted"/>
<evidence type="ECO:0000256" key="3">
    <source>
        <dbReference type="ARBA" id="ARBA00023002"/>
    </source>
</evidence>
<dbReference type="InterPro" id="IPR036188">
    <property type="entry name" value="FAD/NAD-bd_sf"/>
</dbReference>
<keyword evidence="3" id="KW-0560">Oxidoreductase</keyword>
<dbReference type="EC" id="1.4.3.19" evidence="5"/>
<dbReference type="InterPro" id="IPR006076">
    <property type="entry name" value="FAD-dep_OxRdtase"/>
</dbReference>
<dbReference type="AlphaFoldDB" id="A0A8J3FFR4"/>
<dbReference type="PANTHER" id="PTHR13847:SF289">
    <property type="entry name" value="GLYCINE OXIDASE"/>
    <property type="match status" value="1"/>
</dbReference>
<dbReference type="GO" id="GO:0009229">
    <property type="term" value="P:thiamine diphosphate biosynthetic process"/>
    <property type="evidence" value="ECO:0007669"/>
    <property type="project" value="UniProtKB-UniPathway"/>
</dbReference>
<comment type="caution">
    <text evidence="7">The sequence shown here is derived from an EMBL/GenBank/DDBJ whole genome shotgun (WGS) entry which is preliminary data.</text>
</comment>
<dbReference type="RefSeq" id="WP_189112314.1">
    <property type="nucleotide sequence ID" value="NZ_BMQC01000001.1"/>
</dbReference>
<reference evidence="7" key="1">
    <citation type="journal article" date="2014" name="Int. J. Syst. Evol. Microbiol.">
        <title>Complete genome sequence of Corynebacterium casei LMG S-19264T (=DSM 44701T), isolated from a smear-ripened cheese.</title>
        <authorList>
            <consortium name="US DOE Joint Genome Institute (JGI-PGF)"/>
            <person name="Walter F."/>
            <person name="Albersmeier A."/>
            <person name="Kalinowski J."/>
            <person name="Ruckert C."/>
        </authorList>
    </citation>
    <scope>NUCLEOTIDE SEQUENCE</scope>
    <source>
        <strain evidence="7">JCM 3091</strain>
    </source>
</reference>
<feature type="domain" description="FAD dependent oxidoreductase" evidence="6">
    <location>
        <begin position="2"/>
        <end position="333"/>
    </location>
</feature>
<dbReference type="SUPFAM" id="SSF51905">
    <property type="entry name" value="FAD/NAD(P)-binding domain"/>
    <property type="match status" value="1"/>
</dbReference>
<keyword evidence="2" id="KW-0784">Thiamine biosynthesis</keyword>
<dbReference type="NCBIfam" id="TIGR02352">
    <property type="entry name" value="thiamin_ThiO"/>
    <property type="match status" value="1"/>
</dbReference>
<dbReference type="GO" id="GO:0005737">
    <property type="term" value="C:cytoplasm"/>
    <property type="evidence" value="ECO:0007669"/>
    <property type="project" value="TreeGrafter"/>
</dbReference>
<dbReference type="GO" id="GO:0043799">
    <property type="term" value="F:glycine oxidase activity"/>
    <property type="evidence" value="ECO:0007669"/>
    <property type="project" value="UniProtKB-EC"/>
</dbReference>
<dbReference type="GO" id="GO:0009228">
    <property type="term" value="P:thiamine biosynthetic process"/>
    <property type="evidence" value="ECO:0007669"/>
    <property type="project" value="UniProtKB-KW"/>
</dbReference>
<dbReference type="Pfam" id="PF01266">
    <property type="entry name" value="DAO"/>
    <property type="match status" value="1"/>
</dbReference>
<evidence type="ECO:0000256" key="1">
    <source>
        <dbReference type="ARBA" id="ARBA00004948"/>
    </source>
</evidence>
<dbReference type="GO" id="GO:0050660">
    <property type="term" value="F:flavin adenine dinucleotide binding"/>
    <property type="evidence" value="ECO:0007669"/>
    <property type="project" value="InterPro"/>
</dbReference>
<keyword evidence="8" id="KW-1185">Reference proteome</keyword>
<protein>
    <recommendedName>
        <fullName evidence="5">glycine oxidase</fullName>
        <ecNumber evidence="5">1.4.3.19</ecNumber>
    </recommendedName>
</protein>
<organism evidence="7 8">
    <name type="scientific">Pilimelia terevasa</name>
    <dbReference type="NCBI Taxonomy" id="53372"/>
    <lineage>
        <taxon>Bacteria</taxon>
        <taxon>Bacillati</taxon>
        <taxon>Actinomycetota</taxon>
        <taxon>Actinomycetes</taxon>
        <taxon>Micromonosporales</taxon>
        <taxon>Micromonosporaceae</taxon>
        <taxon>Pilimelia</taxon>
    </lineage>
</organism>
<evidence type="ECO:0000256" key="4">
    <source>
        <dbReference type="ARBA" id="ARBA00049872"/>
    </source>
</evidence>
<dbReference type="Gene3D" id="3.50.50.60">
    <property type="entry name" value="FAD/NAD(P)-binding domain"/>
    <property type="match status" value="1"/>
</dbReference>
<evidence type="ECO:0000256" key="5">
    <source>
        <dbReference type="ARBA" id="ARBA00050018"/>
    </source>
</evidence>
<evidence type="ECO:0000313" key="8">
    <source>
        <dbReference type="Proteomes" id="UP000662200"/>
    </source>
</evidence>
<evidence type="ECO:0000259" key="6">
    <source>
        <dbReference type="Pfam" id="PF01266"/>
    </source>
</evidence>
<sequence>MRVAVVGAGPVGLAAAWRCAARGHEVRVYGDGGDGAWRVAAGMLAPVAEAYFGERALTALLVAGAAAWPDFATTLGGADRGAADLLGYRVDGTLMVGWTSDDLAEVARLRAYQEELGLPVEALRGAGVRAREPLLSPRVRGGAHAPGDHAVDPRRLVGALRAAAVAAGAVCDPSRVADLAALSADAVVVAAGLGVAALTGLPVRPVKGQVLRLRTPDGGPPGFRHVVRGVVDGRRVYCVPRPDGEVVVGATVEERGDDVATAGAALDLLRAAVDLIPDLAEYALAEVGVGHRAGTPDNGPILGRLDARVVVAGGFHRHGVVLAPLAGTAAADLVDGRAPAAVWAPFTPQRFGKG</sequence>
<dbReference type="Gene3D" id="3.30.9.10">
    <property type="entry name" value="D-Amino Acid Oxidase, subunit A, domain 2"/>
    <property type="match status" value="1"/>
</dbReference>
<comment type="catalytic activity">
    <reaction evidence="4">
        <text>glycine + O2 + H2O = glyoxylate + H2O2 + NH4(+)</text>
        <dbReference type="Rhea" id="RHEA:11532"/>
        <dbReference type="ChEBI" id="CHEBI:15377"/>
        <dbReference type="ChEBI" id="CHEBI:15379"/>
        <dbReference type="ChEBI" id="CHEBI:16240"/>
        <dbReference type="ChEBI" id="CHEBI:28938"/>
        <dbReference type="ChEBI" id="CHEBI:36655"/>
        <dbReference type="ChEBI" id="CHEBI:57305"/>
        <dbReference type="EC" id="1.4.3.19"/>
    </reaction>
</comment>